<keyword evidence="1" id="KW-1133">Transmembrane helix</keyword>
<evidence type="ECO:0000256" key="2">
    <source>
        <dbReference type="SAM" id="SignalP"/>
    </source>
</evidence>
<organism evidence="3 4">
    <name type="scientific">Candidatus Nealsonbacteria bacterium CG23_combo_of_CG06-09_8_20_14_all_36_12</name>
    <dbReference type="NCBI Taxonomy" id="1974718"/>
    <lineage>
        <taxon>Bacteria</taxon>
        <taxon>Candidatus Nealsoniibacteriota</taxon>
    </lineage>
</organism>
<feature type="transmembrane region" description="Helical" evidence="1">
    <location>
        <begin position="85"/>
        <end position="106"/>
    </location>
</feature>
<dbReference type="InterPro" id="IPR043993">
    <property type="entry name" value="T4SS_pilin"/>
</dbReference>
<feature type="chain" id="PRO_5013762455" description="TrbC/VIRB2 family protein" evidence="2">
    <location>
        <begin position="21"/>
        <end position="113"/>
    </location>
</feature>
<name>A0A2G9Z217_9BACT</name>
<proteinExistence type="predicted"/>
<comment type="caution">
    <text evidence="3">The sequence shown here is derived from an EMBL/GenBank/DDBJ whole genome shotgun (WGS) entry which is preliminary data.</text>
</comment>
<feature type="transmembrane region" description="Helical" evidence="1">
    <location>
        <begin position="44"/>
        <end position="73"/>
    </location>
</feature>
<dbReference type="EMBL" id="PCRS01000018">
    <property type="protein sequence ID" value="PIP24993.1"/>
    <property type="molecule type" value="Genomic_DNA"/>
</dbReference>
<reference evidence="3 4" key="1">
    <citation type="submission" date="2017-09" db="EMBL/GenBank/DDBJ databases">
        <title>Depth-based differentiation of microbial function through sediment-hosted aquifers and enrichment of novel symbionts in the deep terrestrial subsurface.</title>
        <authorList>
            <person name="Probst A.J."/>
            <person name="Ladd B."/>
            <person name="Jarett J.K."/>
            <person name="Geller-Mcgrath D.E."/>
            <person name="Sieber C.M."/>
            <person name="Emerson J.B."/>
            <person name="Anantharaman K."/>
            <person name="Thomas B.C."/>
            <person name="Malmstrom R."/>
            <person name="Stieglmeier M."/>
            <person name="Klingl A."/>
            <person name="Woyke T."/>
            <person name="Ryan C.M."/>
            <person name="Banfield J.F."/>
        </authorList>
    </citation>
    <scope>NUCLEOTIDE SEQUENCE [LARGE SCALE GENOMIC DNA]</scope>
    <source>
        <strain evidence="3">CG23_combo_of_CG06-09_8_20_14_all_36_12</strain>
    </source>
</reference>
<dbReference type="AlphaFoldDB" id="A0A2G9Z217"/>
<protein>
    <recommendedName>
        <fullName evidence="5">TrbC/VIRB2 family protein</fullName>
    </recommendedName>
</protein>
<keyword evidence="2" id="KW-0732">Signal</keyword>
<evidence type="ECO:0008006" key="5">
    <source>
        <dbReference type="Google" id="ProtNLM"/>
    </source>
</evidence>
<evidence type="ECO:0000313" key="4">
    <source>
        <dbReference type="Proteomes" id="UP000228681"/>
    </source>
</evidence>
<keyword evidence="1" id="KW-0472">Membrane</keyword>
<dbReference type="Pfam" id="PF18895">
    <property type="entry name" value="T4SS_pilin"/>
    <property type="match status" value="1"/>
</dbReference>
<keyword evidence="1" id="KW-0812">Transmembrane</keyword>
<dbReference type="Proteomes" id="UP000228681">
    <property type="component" value="Unassembled WGS sequence"/>
</dbReference>
<gene>
    <name evidence="3" type="ORF">COX34_01290</name>
</gene>
<evidence type="ECO:0000313" key="3">
    <source>
        <dbReference type="EMBL" id="PIP24993.1"/>
    </source>
</evidence>
<accession>A0A2G9Z217</accession>
<sequence>MKKIITLSLLTILVAIPVSAQITGIVTPPEKIKTFEDILALANQIINYIFTVLLVVAIIFILISAFTWLTAAGDPLKTGKARDQLMYAIIALAIGALAKGLVFMVANLMGVKI</sequence>
<feature type="signal peptide" evidence="2">
    <location>
        <begin position="1"/>
        <end position="20"/>
    </location>
</feature>
<evidence type="ECO:0000256" key="1">
    <source>
        <dbReference type="SAM" id="Phobius"/>
    </source>
</evidence>